<keyword evidence="4 5" id="KW-0862">Zinc</keyword>
<evidence type="ECO:0000256" key="4">
    <source>
        <dbReference type="ARBA" id="ARBA00022833"/>
    </source>
</evidence>
<dbReference type="Pfam" id="PF25427">
    <property type="entry name" value="zf-CCCH_UNK"/>
    <property type="match status" value="1"/>
</dbReference>
<evidence type="ECO:0000256" key="6">
    <source>
        <dbReference type="SAM" id="MobiDB-lite"/>
    </source>
</evidence>
<keyword evidence="2" id="KW-0677">Repeat</keyword>
<dbReference type="PROSITE" id="PS50103">
    <property type="entry name" value="ZF_C3H1"/>
    <property type="match status" value="3"/>
</dbReference>
<comment type="caution">
    <text evidence="8">The sequence shown here is derived from an EMBL/GenBank/DDBJ whole genome shotgun (WGS) entry which is preliminary data.</text>
</comment>
<gene>
    <name evidence="8" type="ORF">ILEXP_LOCUS919</name>
</gene>
<evidence type="ECO:0000256" key="1">
    <source>
        <dbReference type="ARBA" id="ARBA00022723"/>
    </source>
</evidence>
<feature type="domain" description="C3H1-type" evidence="7">
    <location>
        <begin position="88"/>
        <end position="115"/>
    </location>
</feature>
<reference evidence="8 9" key="1">
    <citation type="submission" date="2024-02" db="EMBL/GenBank/DDBJ databases">
        <authorList>
            <person name="Vignale AGUSTIN F."/>
            <person name="Sosa J E."/>
            <person name="Modenutti C."/>
        </authorList>
    </citation>
    <scope>NUCLEOTIDE SEQUENCE [LARGE SCALE GENOMIC DNA]</scope>
</reference>
<name>A0ABC8QN87_9AQUA</name>
<dbReference type="PANTHER" id="PTHR12547:SF121">
    <property type="entry name" value="ZINC FINGER CCCH DOMAIN-CONTAINING PROTEIN 39"/>
    <property type="match status" value="1"/>
</dbReference>
<protein>
    <recommendedName>
        <fullName evidence="7">C3H1-type domain-containing protein</fullName>
    </recommendedName>
</protein>
<evidence type="ECO:0000256" key="5">
    <source>
        <dbReference type="PROSITE-ProRule" id="PRU00723"/>
    </source>
</evidence>
<dbReference type="GO" id="GO:0010468">
    <property type="term" value="P:regulation of gene expression"/>
    <property type="evidence" value="ECO:0007669"/>
    <property type="project" value="UniProtKB-ARBA"/>
</dbReference>
<keyword evidence="1 5" id="KW-0479">Metal-binding</keyword>
<keyword evidence="3 5" id="KW-0863">Zinc-finger</keyword>
<dbReference type="SMART" id="SM00356">
    <property type="entry name" value="ZnF_C3H1"/>
    <property type="match status" value="3"/>
</dbReference>
<dbReference type="EMBL" id="CAUOFW020000270">
    <property type="protein sequence ID" value="CAK9133988.1"/>
    <property type="molecule type" value="Genomic_DNA"/>
</dbReference>
<dbReference type="Gene3D" id="6.10.250.3220">
    <property type="match status" value="1"/>
</dbReference>
<dbReference type="Pfam" id="PF18044">
    <property type="entry name" value="zf-CCCH_4"/>
    <property type="match status" value="1"/>
</dbReference>
<feature type="domain" description="C3H1-type" evidence="7">
    <location>
        <begin position="144"/>
        <end position="172"/>
    </location>
</feature>
<dbReference type="PANTHER" id="PTHR12547">
    <property type="entry name" value="CCCH ZINC FINGER/TIS11-RELATED"/>
    <property type="match status" value="1"/>
</dbReference>
<dbReference type="InterPro" id="IPR045877">
    <property type="entry name" value="ZFP36-like"/>
</dbReference>
<evidence type="ECO:0000259" key="7">
    <source>
        <dbReference type="PROSITE" id="PS50103"/>
    </source>
</evidence>
<feature type="region of interest" description="Disordered" evidence="6">
    <location>
        <begin position="35"/>
        <end position="65"/>
    </location>
</feature>
<feature type="zinc finger region" description="C3H1-type" evidence="5">
    <location>
        <begin position="230"/>
        <end position="258"/>
    </location>
</feature>
<keyword evidence="9" id="KW-1185">Reference proteome</keyword>
<dbReference type="AlphaFoldDB" id="A0ABC8QN87"/>
<feature type="domain" description="C3H1-type" evidence="7">
    <location>
        <begin position="230"/>
        <end position="258"/>
    </location>
</feature>
<dbReference type="GO" id="GO:0051252">
    <property type="term" value="P:regulation of RNA metabolic process"/>
    <property type="evidence" value="ECO:0007669"/>
    <property type="project" value="UniProtKB-ARBA"/>
</dbReference>
<dbReference type="Gene3D" id="4.10.1000.10">
    <property type="entry name" value="Zinc finger, CCCH-type"/>
    <property type="match status" value="2"/>
</dbReference>
<proteinExistence type="predicted"/>
<dbReference type="GO" id="GO:0008270">
    <property type="term" value="F:zinc ion binding"/>
    <property type="evidence" value="ECO:0007669"/>
    <property type="project" value="UniProtKB-KW"/>
</dbReference>
<accession>A0ABC8QN87</accession>
<organism evidence="8 9">
    <name type="scientific">Ilex paraguariensis</name>
    <name type="common">yerba mate</name>
    <dbReference type="NCBI Taxonomy" id="185542"/>
    <lineage>
        <taxon>Eukaryota</taxon>
        <taxon>Viridiplantae</taxon>
        <taxon>Streptophyta</taxon>
        <taxon>Embryophyta</taxon>
        <taxon>Tracheophyta</taxon>
        <taxon>Spermatophyta</taxon>
        <taxon>Magnoliopsida</taxon>
        <taxon>eudicotyledons</taxon>
        <taxon>Gunneridae</taxon>
        <taxon>Pentapetalae</taxon>
        <taxon>asterids</taxon>
        <taxon>campanulids</taxon>
        <taxon>Aquifoliales</taxon>
        <taxon>Aquifoliaceae</taxon>
        <taxon>Ilex</taxon>
    </lineage>
</organism>
<dbReference type="InterPro" id="IPR000571">
    <property type="entry name" value="Znf_CCCH"/>
</dbReference>
<dbReference type="InterPro" id="IPR036855">
    <property type="entry name" value="Znf_CCCH_sf"/>
</dbReference>
<feature type="zinc finger region" description="C3H1-type" evidence="5">
    <location>
        <begin position="88"/>
        <end position="115"/>
    </location>
</feature>
<dbReference type="Pfam" id="PF00642">
    <property type="entry name" value="zf-CCCH"/>
    <property type="match status" value="1"/>
</dbReference>
<feature type="zinc finger region" description="C3H1-type" evidence="5">
    <location>
        <begin position="144"/>
        <end position="172"/>
    </location>
</feature>
<evidence type="ECO:0000313" key="9">
    <source>
        <dbReference type="Proteomes" id="UP001642360"/>
    </source>
</evidence>
<dbReference type="InterPro" id="IPR041367">
    <property type="entry name" value="Znf-CCCH_4"/>
</dbReference>
<evidence type="ECO:0000313" key="8">
    <source>
        <dbReference type="EMBL" id="CAK9133988.1"/>
    </source>
</evidence>
<evidence type="ECO:0000256" key="2">
    <source>
        <dbReference type="ARBA" id="ARBA00022737"/>
    </source>
</evidence>
<dbReference type="SUPFAM" id="SSF90229">
    <property type="entry name" value="CCCH zinc finger"/>
    <property type="match status" value="3"/>
</dbReference>
<dbReference type="FunFam" id="4.10.1000.10:FF:000003">
    <property type="entry name" value="Zinc finger CCCH domain-containing protein"/>
    <property type="match status" value="1"/>
</dbReference>
<dbReference type="Proteomes" id="UP001642360">
    <property type="component" value="Unassembled WGS sequence"/>
</dbReference>
<sequence>MSFSDHPTSPPSPFMSLPFVGDYVGGFWPQPLIDNEQPDTHSQFEHVPPFKRPRNFESNPPNSTPFPHMSLRMNPPVVAGCKGTSHIFFKTRMCAKFLEGNCRNGEHCTFAHGAEDLREPPPNWQELVRERDRVGNWNDDQRIIHRMKICKKFYNGEECPYGEKCNFLHEPPSKFKTDMVMPTLPRESSAISIGTMGPIMGHRDGSDQPEINKHVNGCSDALRVNMKPVFWKTRICSKWETSGQFPFGERCHFAHGQSELQVPSGLVEAEMMMNMGSIPAKPLAVPSNDAAPANTVTSASTKEEGVGKKGLSKWKLTKKMNRIYADWIDDLTPPHILPSEVEK</sequence>
<evidence type="ECO:0000256" key="3">
    <source>
        <dbReference type="ARBA" id="ARBA00022771"/>
    </source>
</evidence>